<dbReference type="PROSITE" id="PS50005">
    <property type="entry name" value="TPR"/>
    <property type="match status" value="4"/>
</dbReference>
<dbReference type="Ensembl" id="ENSUAMT00000034811.1">
    <property type="protein sequence ID" value="ENSUAMP00000031202.1"/>
    <property type="gene ID" value="ENSUAMG00000023930.1"/>
</dbReference>
<dbReference type="InterPro" id="IPR011990">
    <property type="entry name" value="TPR-like_helical_dom_sf"/>
</dbReference>
<evidence type="ECO:0000256" key="2">
    <source>
        <dbReference type="ARBA" id="ARBA00022803"/>
    </source>
</evidence>
<dbReference type="AlphaFoldDB" id="A0A452SFC6"/>
<feature type="repeat" description="TPR" evidence="3">
    <location>
        <begin position="322"/>
        <end position="355"/>
    </location>
</feature>
<reference evidence="6" key="1">
    <citation type="submission" date="2016-06" db="EMBL/GenBank/DDBJ databases">
        <title>De novo assembly and RNA-Seq shows season-dependent expression and editing in black bear kidneys.</title>
        <authorList>
            <person name="Korstanje R."/>
            <person name="Srivastava A."/>
            <person name="Sarsani V.K."/>
            <person name="Sheehan S.M."/>
            <person name="Seger R.L."/>
            <person name="Barter M.E."/>
            <person name="Lindqvist C."/>
            <person name="Brody L.C."/>
            <person name="Mullikin J.C."/>
        </authorList>
    </citation>
    <scope>NUCLEOTIDE SEQUENCE [LARGE SCALE GENOMIC DNA]</scope>
</reference>
<dbReference type="PANTHER" id="PTHR45153">
    <property type="entry name" value="TETRATRICOPEPTIDE REPEAT PROTEIN 16"/>
    <property type="match status" value="1"/>
</dbReference>
<dbReference type="InterPro" id="IPR013105">
    <property type="entry name" value="TPR_2"/>
</dbReference>
<dbReference type="OMA" id="CQEYRST"/>
<feature type="repeat" description="TPR" evidence="3">
    <location>
        <begin position="93"/>
        <end position="126"/>
    </location>
</feature>
<keyword evidence="6" id="KW-1185">Reference proteome</keyword>
<dbReference type="Proteomes" id="UP000291022">
    <property type="component" value="Unassembled WGS sequence"/>
</dbReference>
<feature type="compositionally biased region" description="Polar residues" evidence="4">
    <location>
        <begin position="953"/>
        <end position="997"/>
    </location>
</feature>
<feature type="compositionally biased region" description="Polar residues" evidence="4">
    <location>
        <begin position="685"/>
        <end position="722"/>
    </location>
</feature>
<dbReference type="GeneTree" id="ENSGT00390000004550"/>
<evidence type="ECO:0000256" key="4">
    <source>
        <dbReference type="SAM" id="MobiDB-lite"/>
    </source>
</evidence>
<reference evidence="5" key="2">
    <citation type="submission" date="2025-08" db="UniProtKB">
        <authorList>
            <consortium name="Ensembl"/>
        </authorList>
    </citation>
    <scope>IDENTIFICATION</scope>
</reference>
<evidence type="ECO:0000313" key="5">
    <source>
        <dbReference type="Ensembl" id="ENSUAMP00000031202.1"/>
    </source>
</evidence>
<dbReference type="Pfam" id="PF07719">
    <property type="entry name" value="TPR_2"/>
    <property type="match status" value="1"/>
</dbReference>
<name>A0A452SFC6_URSAM</name>
<feature type="compositionally biased region" description="Polar residues" evidence="4">
    <location>
        <begin position="578"/>
        <end position="623"/>
    </location>
</feature>
<sequence>NLDDVKPKVTGLTVPLKVREYYHQGLQCLEKEDWEMAVLFFSRALHLDSQLVDFYALRAEAYIQLCDFSSAAQNLRRAYSFQPENTKYLERLTLVLYLQGQCLFEQRAFREALKVFLQASALQPEKASFRYRCMACLLALEQHQDCLSLVTKEVKLGTTNADVFILRARLYNFFQKPSLCYRDLHSALLLDPKHPQAKALLQTMVDQAQQARQDAGILAVQGKLQHALQCINCAIENNPLDPSLFLFRGTVHRRLQEFDAAVEDFLKALDMLSESQEGMVRQAQRQLLLTYNDFAVHCYLQGAYQEAVLLLNKALKDEQQEKGLYINRGDCFFQLGNLTFAEADYQQALALSPQDEGANLRMGLLQEKMGFCEQRSRQFNKAESHFSMAIRHNPQKAAYYLHRARSRQLLQNILGARLDVATVLLLNPKQPKLLPLMASLFPGMPVEEVLCSRVAHLARLQLDQVLESSLQAGIPQGIVGQVPQVGAPGPEWEMAGHQGSSCPRCLLSLRDALGTSFPVRTMSTSETETSTICQEYKSTSATAVTSSGSSLLKTQSSDLLENNREDLSLSHSPRKTKTAQGQSQSPSRTKATQGQSRRPSKTEAAQGQSRSPSRTKATQGQSRRPSKMEAAQGQSRSPSRTKAAQGQSRRPSKTEAAQGQSRRPSKTEATQGQSRRPSKTEATLGHSQSPSRTKAAQGQSRRPSETEATQGQSQRPSKTEAAQGQSQSQSPSRTKATQGQSRRPGKTEAAQGQSRRPSKTEAAQGQSRRPSKTEAAQGQSRRPSRTKAAQGQSQRPSKTEATQGQSQSPSRTKATQGQSRRPGKTEAAQGQSRSPSRTKATQSQSLGPSQTEAAQGQSRRPSQTEAAQGQSRSSSKTEVTQGQSRRPSQTEATQGSRQKPNKTKATQGPRQRLRKIKAAHGQSWGPSKAATHGRSGGLIRSSSKTKDFYDPSWSPSNTEATQDQCQRSSKTMTAESWRQDTSPGSSKTKVTWVSSPNLRKPPTT</sequence>
<feature type="compositionally biased region" description="Polar residues" evidence="4">
    <location>
        <begin position="828"/>
        <end position="909"/>
    </location>
</feature>
<evidence type="ECO:0000313" key="6">
    <source>
        <dbReference type="Proteomes" id="UP000291022"/>
    </source>
</evidence>
<keyword evidence="2 3" id="KW-0802">TPR repeat</keyword>
<dbReference type="STRING" id="9643.ENSUAMP00000031202"/>
<reference evidence="5" key="3">
    <citation type="submission" date="2025-09" db="UniProtKB">
        <authorList>
            <consortium name="Ensembl"/>
        </authorList>
    </citation>
    <scope>IDENTIFICATION</scope>
</reference>
<feature type="repeat" description="TPR" evidence="3">
    <location>
        <begin position="242"/>
        <end position="275"/>
    </location>
</feature>
<evidence type="ECO:0000256" key="1">
    <source>
        <dbReference type="ARBA" id="ARBA00022737"/>
    </source>
</evidence>
<feature type="compositionally biased region" description="Polar residues" evidence="4">
    <location>
        <begin position="632"/>
        <end position="675"/>
    </location>
</feature>
<protein>
    <submittedName>
        <fullName evidence="5">Tetratricopeptide repeat domain 16</fullName>
    </submittedName>
</protein>
<proteinExistence type="predicted"/>
<keyword evidence="1" id="KW-0677">Repeat</keyword>
<dbReference type="SMART" id="SM00028">
    <property type="entry name" value="TPR"/>
    <property type="match status" value="10"/>
</dbReference>
<dbReference type="InterPro" id="IPR019734">
    <property type="entry name" value="TPR_rpt"/>
</dbReference>
<feature type="region of interest" description="Disordered" evidence="4">
    <location>
        <begin position="566"/>
        <end position="1004"/>
    </location>
</feature>
<dbReference type="PANTHER" id="PTHR45153:SF1">
    <property type="entry name" value="TETRATRICOPEPTIDE REPEAT PROTEIN 16"/>
    <property type="match status" value="1"/>
</dbReference>
<accession>A0A452SFC6</accession>
<feature type="compositionally biased region" description="Polar residues" evidence="4">
    <location>
        <begin position="750"/>
        <end position="819"/>
    </location>
</feature>
<dbReference type="SUPFAM" id="SSF48452">
    <property type="entry name" value="TPR-like"/>
    <property type="match status" value="3"/>
</dbReference>
<gene>
    <name evidence="5" type="primary">TTC16</name>
</gene>
<dbReference type="Pfam" id="PF13432">
    <property type="entry name" value="TPR_16"/>
    <property type="match status" value="1"/>
</dbReference>
<feature type="compositionally biased region" description="Low complexity" evidence="4">
    <location>
        <begin position="723"/>
        <end position="732"/>
    </location>
</feature>
<organism evidence="5 6">
    <name type="scientific">Ursus americanus</name>
    <name type="common">American black bear</name>
    <name type="synonym">Euarctos americanus</name>
    <dbReference type="NCBI Taxonomy" id="9643"/>
    <lineage>
        <taxon>Eukaryota</taxon>
        <taxon>Metazoa</taxon>
        <taxon>Chordata</taxon>
        <taxon>Craniata</taxon>
        <taxon>Vertebrata</taxon>
        <taxon>Euteleostomi</taxon>
        <taxon>Mammalia</taxon>
        <taxon>Eutheria</taxon>
        <taxon>Laurasiatheria</taxon>
        <taxon>Carnivora</taxon>
        <taxon>Caniformia</taxon>
        <taxon>Ursidae</taxon>
        <taxon>Ursus</taxon>
    </lineage>
</organism>
<evidence type="ECO:0000256" key="3">
    <source>
        <dbReference type="PROSITE-ProRule" id="PRU00339"/>
    </source>
</evidence>
<feature type="repeat" description="TPR" evidence="3">
    <location>
        <begin position="52"/>
        <end position="85"/>
    </location>
</feature>
<dbReference type="Gene3D" id="1.25.40.10">
    <property type="entry name" value="Tetratricopeptide repeat domain"/>
    <property type="match status" value="5"/>
</dbReference>